<dbReference type="GO" id="GO:0071277">
    <property type="term" value="P:cellular response to calcium ion"/>
    <property type="evidence" value="ECO:0007669"/>
    <property type="project" value="InterPro"/>
</dbReference>
<dbReference type="InterPro" id="IPR044690">
    <property type="entry name" value="CAS_plant"/>
</dbReference>
<feature type="region of interest" description="Disordered" evidence="1">
    <location>
        <begin position="533"/>
        <end position="564"/>
    </location>
</feature>
<dbReference type="PROSITE" id="PS50206">
    <property type="entry name" value="RHODANESE_3"/>
    <property type="match status" value="1"/>
</dbReference>
<dbReference type="PANTHER" id="PTHR34209:SF3">
    <property type="entry name" value="RHODANESE_CELL CYCLE CONTROL PHOSPHATASE SUPERFAMILY PROTEIN"/>
    <property type="match status" value="1"/>
</dbReference>
<dbReference type="GO" id="GO:0090333">
    <property type="term" value="P:regulation of stomatal closure"/>
    <property type="evidence" value="ECO:0007669"/>
    <property type="project" value="InterPro"/>
</dbReference>
<keyword evidence="5" id="KW-1185">Reference proteome</keyword>
<dbReference type="PANTHER" id="PTHR34209">
    <property type="entry name" value="RHODANESE/CELL CYCLE CONTROL PHOSPHATASE SUPERFAMILY PROTEIN"/>
    <property type="match status" value="1"/>
</dbReference>
<comment type="caution">
    <text evidence="4">The sequence shown here is derived from an EMBL/GenBank/DDBJ whole genome shotgun (WGS) entry which is preliminary data.</text>
</comment>
<dbReference type="SMART" id="SM00450">
    <property type="entry name" value="RHOD"/>
    <property type="match status" value="1"/>
</dbReference>
<sequence>MLPVCSVAAAAIAANRCLYPNSPQQQVCLYGGRCRRRRHKAAAFAVKVHHLHRTAAAAATYYYYFNSVQKDHLKFIASASLKPPVGSEEQGGDVFAALACKIDTAITNTLSSLQLASKGLTDSAADASFSNLKLDFQSTKLSGLSNTSKEVSSKAAVIAVDGLRHAIITAEEVVVYAYASLKDVLPPDLQNVLTSSEDRVLRPAFQQAYTVLQGFETSQGIDPNDPIVPFLLLLGTSATLWVSYWILTYAGYAGDLSPKITLDLLNQKESVALIDVRPEDFRERDGIPDLRRTARFRYASVTFPEVDTNVKKLLKTGKDLDDTLVAAVIRNLKVVQEESKVIVMDADGLSSKGIARALRKVGIKSPYLVQGGFRSWVQEGLRVKEPKPETTFTILNEEAEAILEDITPLQVIGYGVGFLAAAYALLGLYLFQFMLLRILPLCQFLFHISMFFFLPEWETTLQLIAVFGLGQSIYRRVASYEDSKDFNRDAMQLLVPVKLGGQAISWAAGKLETNRNGLPTLPSSVNVQSRVLQAAAKHESQPPDSEEEQTTTSGGQNTDLSEAA</sequence>
<evidence type="ECO:0000259" key="3">
    <source>
        <dbReference type="PROSITE" id="PS50206"/>
    </source>
</evidence>
<feature type="transmembrane region" description="Helical" evidence="2">
    <location>
        <begin position="411"/>
        <end position="431"/>
    </location>
</feature>
<organism evidence="4 5">
    <name type="scientific">Deinandra increscens subsp. villosa</name>
    <dbReference type="NCBI Taxonomy" id="3103831"/>
    <lineage>
        <taxon>Eukaryota</taxon>
        <taxon>Viridiplantae</taxon>
        <taxon>Streptophyta</taxon>
        <taxon>Embryophyta</taxon>
        <taxon>Tracheophyta</taxon>
        <taxon>Spermatophyta</taxon>
        <taxon>Magnoliopsida</taxon>
        <taxon>eudicotyledons</taxon>
        <taxon>Gunneridae</taxon>
        <taxon>Pentapetalae</taxon>
        <taxon>asterids</taxon>
        <taxon>campanulids</taxon>
        <taxon>Asterales</taxon>
        <taxon>Asteraceae</taxon>
        <taxon>Asteroideae</taxon>
        <taxon>Heliantheae alliance</taxon>
        <taxon>Madieae</taxon>
        <taxon>Madiinae</taxon>
        <taxon>Deinandra</taxon>
    </lineage>
</organism>
<keyword evidence="2" id="KW-1133">Transmembrane helix</keyword>
<proteinExistence type="predicted"/>
<feature type="domain" description="Rhodanese" evidence="3">
    <location>
        <begin position="267"/>
        <end position="385"/>
    </location>
</feature>
<evidence type="ECO:0000313" key="5">
    <source>
        <dbReference type="Proteomes" id="UP001408789"/>
    </source>
</evidence>
<dbReference type="InterPro" id="IPR001763">
    <property type="entry name" value="Rhodanese-like_dom"/>
</dbReference>
<dbReference type="Pfam" id="PF00581">
    <property type="entry name" value="Rhodanese"/>
    <property type="match status" value="1"/>
</dbReference>
<dbReference type="Proteomes" id="UP001408789">
    <property type="component" value="Unassembled WGS sequence"/>
</dbReference>
<gene>
    <name evidence="4" type="ORF">SSX86_000618</name>
</gene>
<dbReference type="AlphaFoldDB" id="A0AAP0DQ47"/>
<dbReference type="EMBL" id="JBCNJP010000003">
    <property type="protein sequence ID" value="KAK9078949.1"/>
    <property type="molecule type" value="Genomic_DNA"/>
</dbReference>
<reference evidence="4 5" key="1">
    <citation type="submission" date="2024-04" db="EMBL/GenBank/DDBJ databases">
        <title>The reference genome of an endangered Asteraceae, Deinandra increscens subsp. villosa, native to the Central Coast of California.</title>
        <authorList>
            <person name="Guilliams M."/>
            <person name="Hasenstab-Lehman K."/>
            <person name="Meyer R."/>
            <person name="Mcevoy S."/>
        </authorList>
    </citation>
    <scope>NUCLEOTIDE SEQUENCE [LARGE SCALE GENOMIC DNA]</scope>
    <source>
        <tissue evidence="4">Leaf</tissue>
    </source>
</reference>
<dbReference type="GO" id="GO:0009704">
    <property type="term" value="P:de-etiolation"/>
    <property type="evidence" value="ECO:0007669"/>
    <property type="project" value="InterPro"/>
</dbReference>
<evidence type="ECO:0000256" key="1">
    <source>
        <dbReference type="SAM" id="MobiDB-lite"/>
    </source>
</evidence>
<keyword evidence="2" id="KW-0812">Transmembrane</keyword>
<dbReference type="InterPro" id="IPR036873">
    <property type="entry name" value="Rhodanese-like_dom_sf"/>
</dbReference>
<accession>A0AAP0DQ47</accession>
<dbReference type="SUPFAM" id="SSF52821">
    <property type="entry name" value="Rhodanese/Cell cycle control phosphatase"/>
    <property type="match status" value="1"/>
</dbReference>
<name>A0AAP0DQ47_9ASTR</name>
<evidence type="ECO:0000313" key="4">
    <source>
        <dbReference type="EMBL" id="KAK9078949.1"/>
    </source>
</evidence>
<keyword evidence="2" id="KW-0472">Membrane</keyword>
<protein>
    <recommendedName>
        <fullName evidence="3">Rhodanese domain-containing protein</fullName>
    </recommendedName>
</protein>
<feature type="compositionally biased region" description="Polar residues" evidence="1">
    <location>
        <begin position="550"/>
        <end position="564"/>
    </location>
</feature>
<evidence type="ECO:0000256" key="2">
    <source>
        <dbReference type="SAM" id="Phobius"/>
    </source>
</evidence>
<dbReference type="Gene3D" id="3.40.250.10">
    <property type="entry name" value="Rhodanese-like domain"/>
    <property type="match status" value="1"/>
</dbReference>